<evidence type="ECO:0000256" key="1">
    <source>
        <dbReference type="SAM" id="MobiDB-lite"/>
    </source>
</evidence>
<evidence type="ECO:0000313" key="5">
    <source>
        <dbReference type="Proteomes" id="UP000623467"/>
    </source>
</evidence>
<dbReference type="InterPro" id="IPR054293">
    <property type="entry name" value="DUF7029"/>
</dbReference>
<reference evidence="4" key="1">
    <citation type="submission" date="2020-05" db="EMBL/GenBank/DDBJ databases">
        <title>Mycena genomes resolve the evolution of fungal bioluminescence.</title>
        <authorList>
            <person name="Tsai I.J."/>
        </authorList>
    </citation>
    <scope>NUCLEOTIDE SEQUENCE</scope>
    <source>
        <strain evidence="4">160909Yilan</strain>
    </source>
</reference>
<name>A0A8H6XNX5_9AGAR</name>
<evidence type="ECO:0000313" key="4">
    <source>
        <dbReference type="EMBL" id="KAF7345240.1"/>
    </source>
</evidence>
<dbReference type="EMBL" id="JACAZH010000020">
    <property type="protein sequence ID" value="KAF7345240.1"/>
    <property type="molecule type" value="Genomic_DNA"/>
</dbReference>
<feature type="compositionally biased region" description="Polar residues" evidence="1">
    <location>
        <begin position="241"/>
        <end position="266"/>
    </location>
</feature>
<feature type="signal peptide" evidence="2">
    <location>
        <begin position="1"/>
        <end position="21"/>
    </location>
</feature>
<gene>
    <name evidence="4" type="ORF">MSAN_01900600</name>
</gene>
<proteinExistence type="predicted"/>
<feature type="compositionally biased region" description="Polar residues" evidence="1">
    <location>
        <begin position="273"/>
        <end position="282"/>
    </location>
</feature>
<organism evidence="4 5">
    <name type="scientific">Mycena sanguinolenta</name>
    <dbReference type="NCBI Taxonomy" id="230812"/>
    <lineage>
        <taxon>Eukaryota</taxon>
        <taxon>Fungi</taxon>
        <taxon>Dikarya</taxon>
        <taxon>Basidiomycota</taxon>
        <taxon>Agaricomycotina</taxon>
        <taxon>Agaricomycetes</taxon>
        <taxon>Agaricomycetidae</taxon>
        <taxon>Agaricales</taxon>
        <taxon>Marasmiineae</taxon>
        <taxon>Mycenaceae</taxon>
        <taxon>Mycena</taxon>
    </lineage>
</organism>
<dbReference type="OrthoDB" id="160645at2759"/>
<feature type="chain" id="PRO_5034690118" description="DUF7029 domain-containing protein" evidence="2">
    <location>
        <begin position="22"/>
        <end position="876"/>
    </location>
</feature>
<dbReference type="AlphaFoldDB" id="A0A8H6XNX5"/>
<keyword evidence="5" id="KW-1185">Reference proteome</keyword>
<dbReference type="Pfam" id="PF22974">
    <property type="entry name" value="DUF7029"/>
    <property type="match status" value="1"/>
</dbReference>
<evidence type="ECO:0000256" key="2">
    <source>
        <dbReference type="SAM" id="SignalP"/>
    </source>
</evidence>
<accession>A0A8H6XNX5</accession>
<comment type="caution">
    <text evidence="4">The sequence shown here is derived from an EMBL/GenBank/DDBJ whole genome shotgun (WGS) entry which is preliminary data.</text>
</comment>
<sequence length="876" mass="96383">MHLLRPFVLLAALVHVYPVTGHTPKFRRTGQRHSRPHTLHPTIHPSLDRADTANLKTSDGLSLHYHDPHASFPSIRSFASVHVSQFLHPVVVLEHSAHISGTTCDADTSTITIAFKNRDAWKLAYNDWKEHPTVLLVAFADSCGLGRDSSERSLHLGRNMTTSWTKMQITFEMVEVPLHDAIHPEYDVEVVIDTFDVHDPRPPMGLSHIRRHNATQSRGVGDDPSTPAAESGNGNDGTAMEPSQSNDTAAPDMSSGNIQDSASSYNGADPNTDRNGTTNTPSPFDANGDLDYDSLDTYYDTWYEPDLEKEDPNEFVDLWDLETFDPDEDEYVVEDPSLLPAGFDPLRSAGSEGAGRRAECKLSWNPFAMLRNCVLLPILKAVLPTAIYNVINGLVSFDISVFFKFFKKAATIVAVILSEKGYTPSGEVTFDTNASFPMQNTDDFGYAYLLAESGQIEYTPKGSSKTVTGNLTAYCVGCRADGVNISLSVQDFLKYRSKFRFSLARGFANAEVELVDGRLDFSAGVGVLFDLEYSGTLVEQGVARIPLSPLIIPGIIIVGPFAAVNIGLEYEIGAQGKFLARNNIGWSNMKAKLDMLNGANSFLGEWTPTKPVPVVSLELEGYAKLGPFVTAGLEFGVDILSGKLAISAAIETKVSLPVGISAAITTGNTVETQFQDCQGFNVALEIKAEIYVLLQSGTVKKHYLNKEIPFPTIFSKCIELPVAKKIDALVPDQPLPVLPPFHEDQVYRFITANFPNGTLQVIWMPLPNEYIYAVQPFADYNSQYVVNRLFQGSKLVSTTNATAGTYDNRVFYVIPFELHYARGTTPLRIAPANEVPRGAEVLYVYYLITLAGDRCAPNLYQNNQQTLKTQTQDSQK</sequence>
<feature type="domain" description="DUF7029" evidence="3">
    <location>
        <begin position="86"/>
        <end position="183"/>
    </location>
</feature>
<keyword evidence="2" id="KW-0732">Signal</keyword>
<dbReference type="Proteomes" id="UP000623467">
    <property type="component" value="Unassembled WGS sequence"/>
</dbReference>
<feature type="region of interest" description="Disordered" evidence="1">
    <location>
        <begin position="202"/>
        <end position="289"/>
    </location>
</feature>
<protein>
    <recommendedName>
        <fullName evidence="3">DUF7029 domain-containing protein</fullName>
    </recommendedName>
</protein>
<evidence type="ECO:0000259" key="3">
    <source>
        <dbReference type="Pfam" id="PF22974"/>
    </source>
</evidence>